<evidence type="ECO:0000259" key="2">
    <source>
        <dbReference type="Pfam" id="PF03807"/>
    </source>
</evidence>
<dbReference type="AlphaFoldDB" id="A0A853BX34"/>
<dbReference type="SUPFAM" id="SSF51735">
    <property type="entry name" value="NAD(P)-binding Rossmann-fold domains"/>
    <property type="match status" value="1"/>
</dbReference>
<evidence type="ECO:0000313" key="4">
    <source>
        <dbReference type="Proteomes" id="UP000530424"/>
    </source>
</evidence>
<evidence type="ECO:0000313" key="3">
    <source>
        <dbReference type="EMBL" id="NYI99633.1"/>
    </source>
</evidence>
<dbReference type="Gene3D" id="3.40.50.720">
    <property type="entry name" value="NAD(P)-binding Rossmann-like Domain"/>
    <property type="match status" value="1"/>
</dbReference>
<proteinExistence type="predicted"/>
<reference evidence="3 4" key="1">
    <citation type="submission" date="2020-07" db="EMBL/GenBank/DDBJ databases">
        <title>Sequencing the genomes of 1000 actinobacteria strains.</title>
        <authorList>
            <person name="Klenk H.-P."/>
        </authorList>
    </citation>
    <scope>NUCLEOTIDE SEQUENCE [LARGE SCALE GENOMIC DNA]</scope>
    <source>
        <strain evidence="3 4">DSM 103833</strain>
    </source>
</reference>
<name>A0A853BX34_9ACTN</name>
<dbReference type="EMBL" id="JACCFP010000001">
    <property type="protein sequence ID" value="NYI99633.1"/>
    <property type="molecule type" value="Genomic_DNA"/>
</dbReference>
<sequence>MKIGILGSGMMASAIAPHWIGAGHDVVVGGRTPERAQQLSADLGVEHGTLAEVAAFADVALLAVRSEGLGETLDLAGASRGTLAGTTVIDCGNAVHLGDYSQVRWDGRSLAEEVEFRAVGSKVVKAFNLCHADVWRTPTTYGGAPLRVPFCGSEEARSVARPLIELLGDPLDIGDLSQARHLEAMAIIMIRALASGQTPLRSAFNLLSADG</sequence>
<protein>
    <recommendedName>
        <fullName evidence="2">Pyrroline-5-carboxylate reductase catalytic N-terminal domain-containing protein</fullName>
    </recommendedName>
</protein>
<keyword evidence="4" id="KW-1185">Reference proteome</keyword>
<comment type="caution">
    <text evidence="3">The sequence shown here is derived from an EMBL/GenBank/DDBJ whole genome shotgun (WGS) entry which is preliminary data.</text>
</comment>
<dbReference type="Pfam" id="PF03807">
    <property type="entry name" value="F420_oxidored"/>
    <property type="match status" value="1"/>
</dbReference>
<dbReference type="InterPro" id="IPR028939">
    <property type="entry name" value="P5C_Rdtase_cat_N"/>
</dbReference>
<dbReference type="InterPro" id="IPR051267">
    <property type="entry name" value="STEAP_metalloreductase"/>
</dbReference>
<organism evidence="3 4">
    <name type="scientific">Nocardioides thalensis</name>
    <dbReference type="NCBI Taxonomy" id="1914755"/>
    <lineage>
        <taxon>Bacteria</taxon>
        <taxon>Bacillati</taxon>
        <taxon>Actinomycetota</taxon>
        <taxon>Actinomycetes</taxon>
        <taxon>Propionibacteriales</taxon>
        <taxon>Nocardioidaceae</taxon>
        <taxon>Nocardioides</taxon>
    </lineage>
</organism>
<gene>
    <name evidence="3" type="ORF">HNR19_000332</name>
</gene>
<dbReference type="PANTHER" id="PTHR14239">
    <property type="entry name" value="DUDULIN-RELATED"/>
    <property type="match status" value="1"/>
</dbReference>
<keyword evidence="1" id="KW-0560">Oxidoreductase</keyword>
<dbReference type="Proteomes" id="UP000530424">
    <property type="component" value="Unassembled WGS sequence"/>
</dbReference>
<accession>A0A853BX34</accession>
<dbReference type="GO" id="GO:0016491">
    <property type="term" value="F:oxidoreductase activity"/>
    <property type="evidence" value="ECO:0007669"/>
    <property type="project" value="UniProtKB-KW"/>
</dbReference>
<dbReference type="InterPro" id="IPR036291">
    <property type="entry name" value="NAD(P)-bd_dom_sf"/>
</dbReference>
<feature type="domain" description="Pyrroline-5-carboxylate reductase catalytic N-terminal" evidence="2">
    <location>
        <begin position="2"/>
        <end position="93"/>
    </location>
</feature>
<evidence type="ECO:0000256" key="1">
    <source>
        <dbReference type="ARBA" id="ARBA00023002"/>
    </source>
</evidence>